<keyword evidence="6" id="KW-1133">Transmembrane helix</keyword>
<dbReference type="NCBIfam" id="TIGR00225">
    <property type="entry name" value="prc"/>
    <property type="match status" value="1"/>
</dbReference>
<dbReference type="Pfam" id="PF03572">
    <property type="entry name" value="Peptidase_S41"/>
    <property type="match status" value="1"/>
</dbReference>
<dbReference type="InterPro" id="IPR004447">
    <property type="entry name" value="Peptidase_S41A"/>
</dbReference>
<evidence type="ECO:0000259" key="7">
    <source>
        <dbReference type="PROSITE" id="PS50106"/>
    </source>
</evidence>
<dbReference type="GO" id="GO:0030288">
    <property type="term" value="C:outer membrane-bounded periplasmic space"/>
    <property type="evidence" value="ECO:0007669"/>
    <property type="project" value="TreeGrafter"/>
</dbReference>
<protein>
    <submittedName>
        <fullName evidence="8">S41 family peptidase</fullName>
    </submittedName>
</protein>
<gene>
    <name evidence="8" type="ORF">C7T94_05865</name>
</gene>
<dbReference type="CDD" id="cd06782">
    <property type="entry name" value="cpPDZ_CPP-like"/>
    <property type="match status" value="1"/>
</dbReference>
<accession>A0A2T3HPB6</accession>
<dbReference type="RefSeq" id="WP_107214346.1">
    <property type="nucleotide sequence ID" value="NZ_KZ686268.1"/>
</dbReference>
<dbReference type="SMART" id="SM00245">
    <property type="entry name" value="TSPc"/>
    <property type="match status" value="1"/>
</dbReference>
<dbReference type="Gene3D" id="2.30.42.10">
    <property type="match status" value="1"/>
</dbReference>
<dbReference type="SMART" id="SM00228">
    <property type="entry name" value="PDZ"/>
    <property type="match status" value="1"/>
</dbReference>
<dbReference type="Gene3D" id="3.90.226.10">
    <property type="entry name" value="2-enoyl-CoA Hydratase, Chain A, domain 1"/>
    <property type="match status" value="1"/>
</dbReference>
<dbReference type="InterPro" id="IPR005151">
    <property type="entry name" value="Tail-specific_protease"/>
</dbReference>
<name>A0A2T3HPB6_9SPHI</name>
<dbReference type="SUPFAM" id="SSF50156">
    <property type="entry name" value="PDZ domain-like"/>
    <property type="match status" value="1"/>
</dbReference>
<keyword evidence="4 5" id="KW-0720">Serine protease</keyword>
<sequence>MKRNTRINLLISLSYSLVLILGMFMGYKFLKDQGYVLEKRTKYADNNPEKVDEILHIINGNYVDDVDTEKLANLPIDSVLHRLDPHSSYLPPTKALALAEDLEGNFEGIGVEYYILKDTLLVTNVVKDGPAWQSGIQKGDKILKVDTMTISGRNLPREKMTGRFKGRRGTSVKLTLLHPGNLLPSTVMVTRGSVRLSSIDAAYMLNPETGYVRISKFGAQTDQDFADAARMLRSRGMRKLVLDLRDNGGGYLMAATGLADQFLPENKLIVYTEGRHEPRTEYFSTGTGEFTREKLAVLINENSASASEIVAGAIQDLKRGVIVGRRSFGKGLVQEQFPFNDGSALNLTIARYYTPSGRSIQKSYRKGFNAYRHEVEDRLNSGELTDDVSANDSLPKATMQVPIPKRFMPGGILPDVFVKLDTSGYNQAYVALLNKKIITDYVLEVLANRYNKAYVEQNLDTFSLNDAEFKDFVRYLQKNKLKLDITQLYNAKSLICNDLKALLFRYHLGDSGYYRAMNANDNVIKQAMANLQ</sequence>
<feature type="domain" description="PDZ" evidence="7">
    <location>
        <begin position="95"/>
        <end position="152"/>
    </location>
</feature>
<dbReference type="GO" id="GO:0004175">
    <property type="term" value="F:endopeptidase activity"/>
    <property type="evidence" value="ECO:0007669"/>
    <property type="project" value="TreeGrafter"/>
</dbReference>
<keyword evidence="6" id="KW-0472">Membrane</keyword>
<dbReference type="Gene3D" id="3.30.750.44">
    <property type="match status" value="1"/>
</dbReference>
<dbReference type="InterPro" id="IPR029045">
    <property type="entry name" value="ClpP/crotonase-like_dom_sf"/>
</dbReference>
<dbReference type="GO" id="GO:0008236">
    <property type="term" value="F:serine-type peptidase activity"/>
    <property type="evidence" value="ECO:0007669"/>
    <property type="project" value="UniProtKB-KW"/>
</dbReference>
<keyword evidence="2 5" id="KW-0645">Protease</keyword>
<proteinExistence type="inferred from homology"/>
<dbReference type="EMBL" id="PYLS01000004">
    <property type="protein sequence ID" value="PST84247.1"/>
    <property type="molecule type" value="Genomic_DNA"/>
</dbReference>
<evidence type="ECO:0000256" key="2">
    <source>
        <dbReference type="ARBA" id="ARBA00022670"/>
    </source>
</evidence>
<evidence type="ECO:0000256" key="6">
    <source>
        <dbReference type="SAM" id="Phobius"/>
    </source>
</evidence>
<evidence type="ECO:0000256" key="1">
    <source>
        <dbReference type="ARBA" id="ARBA00009179"/>
    </source>
</evidence>
<evidence type="ECO:0000256" key="4">
    <source>
        <dbReference type="ARBA" id="ARBA00022825"/>
    </source>
</evidence>
<dbReference type="PANTHER" id="PTHR32060:SF30">
    <property type="entry name" value="CARBOXY-TERMINAL PROCESSING PROTEASE CTPA"/>
    <property type="match status" value="1"/>
</dbReference>
<dbReference type="GO" id="GO:0007165">
    <property type="term" value="P:signal transduction"/>
    <property type="evidence" value="ECO:0007669"/>
    <property type="project" value="TreeGrafter"/>
</dbReference>
<evidence type="ECO:0000256" key="5">
    <source>
        <dbReference type="RuleBase" id="RU004404"/>
    </source>
</evidence>
<keyword evidence="6" id="KW-0812">Transmembrane</keyword>
<organism evidence="8 9">
    <name type="scientific">Pedobacter yulinensis</name>
    <dbReference type="NCBI Taxonomy" id="2126353"/>
    <lineage>
        <taxon>Bacteria</taxon>
        <taxon>Pseudomonadati</taxon>
        <taxon>Bacteroidota</taxon>
        <taxon>Sphingobacteriia</taxon>
        <taxon>Sphingobacteriales</taxon>
        <taxon>Sphingobacteriaceae</taxon>
        <taxon>Pedobacter</taxon>
    </lineage>
</organism>
<comment type="caution">
    <text evidence="8">The sequence shown here is derived from an EMBL/GenBank/DDBJ whole genome shotgun (WGS) entry which is preliminary data.</text>
</comment>
<keyword evidence="9" id="KW-1185">Reference proteome</keyword>
<evidence type="ECO:0000256" key="3">
    <source>
        <dbReference type="ARBA" id="ARBA00022801"/>
    </source>
</evidence>
<dbReference type="GO" id="GO:0006508">
    <property type="term" value="P:proteolysis"/>
    <property type="evidence" value="ECO:0007669"/>
    <property type="project" value="UniProtKB-KW"/>
</dbReference>
<dbReference type="InterPro" id="IPR036034">
    <property type="entry name" value="PDZ_sf"/>
</dbReference>
<dbReference type="InterPro" id="IPR001478">
    <property type="entry name" value="PDZ"/>
</dbReference>
<keyword evidence="3 5" id="KW-0378">Hydrolase</keyword>
<dbReference type="OrthoDB" id="9812068at2"/>
<evidence type="ECO:0000313" key="8">
    <source>
        <dbReference type="EMBL" id="PST84247.1"/>
    </source>
</evidence>
<dbReference type="AlphaFoldDB" id="A0A2T3HPB6"/>
<dbReference type="Pfam" id="PF13180">
    <property type="entry name" value="PDZ_2"/>
    <property type="match status" value="1"/>
</dbReference>
<dbReference type="PANTHER" id="PTHR32060">
    <property type="entry name" value="TAIL-SPECIFIC PROTEASE"/>
    <property type="match status" value="1"/>
</dbReference>
<dbReference type="PROSITE" id="PS50106">
    <property type="entry name" value="PDZ"/>
    <property type="match status" value="1"/>
</dbReference>
<reference evidence="8 9" key="1">
    <citation type="submission" date="2018-03" db="EMBL/GenBank/DDBJ databases">
        <authorList>
            <person name="Keele B.F."/>
        </authorList>
    </citation>
    <scope>NUCLEOTIDE SEQUENCE [LARGE SCALE GENOMIC DNA]</scope>
    <source>
        <strain evidence="8 9">YL28-9</strain>
    </source>
</reference>
<comment type="similarity">
    <text evidence="1 5">Belongs to the peptidase S41A family.</text>
</comment>
<dbReference type="SUPFAM" id="SSF52096">
    <property type="entry name" value="ClpP/crotonase"/>
    <property type="match status" value="1"/>
</dbReference>
<dbReference type="CDD" id="cd07560">
    <property type="entry name" value="Peptidase_S41_CPP"/>
    <property type="match status" value="1"/>
</dbReference>
<evidence type="ECO:0000313" key="9">
    <source>
        <dbReference type="Proteomes" id="UP000240912"/>
    </source>
</evidence>
<feature type="transmembrane region" description="Helical" evidence="6">
    <location>
        <begin position="7"/>
        <end position="30"/>
    </location>
</feature>
<dbReference type="Proteomes" id="UP000240912">
    <property type="component" value="Unassembled WGS sequence"/>
</dbReference>